<keyword evidence="15" id="KW-1185">Reference proteome</keyword>
<evidence type="ECO:0000313" key="15">
    <source>
        <dbReference type="Proteomes" id="UP000887226"/>
    </source>
</evidence>
<dbReference type="EMBL" id="MU253803">
    <property type="protein sequence ID" value="KAG9246474.1"/>
    <property type="molecule type" value="Genomic_DNA"/>
</dbReference>
<dbReference type="OrthoDB" id="3638488at2759"/>
<accession>A0A9P7Z6U5</accession>
<comment type="catalytic activity">
    <reaction evidence="9">
        <text>L-seryl-[protein] + ATP = O-phospho-L-seryl-[protein] + ADP + H(+)</text>
        <dbReference type="Rhea" id="RHEA:17989"/>
        <dbReference type="Rhea" id="RHEA-COMP:9863"/>
        <dbReference type="Rhea" id="RHEA-COMP:11604"/>
        <dbReference type="ChEBI" id="CHEBI:15378"/>
        <dbReference type="ChEBI" id="CHEBI:29999"/>
        <dbReference type="ChEBI" id="CHEBI:30616"/>
        <dbReference type="ChEBI" id="CHEBI:83421"/>
        <dbReference type="ChEBI" id="CHEBI:456216"/>
        <dbReference type="EC" id="2.7.11.1"/>
    </reaction>
</comment>
<dbReference type="FunFam" id="1.10.510.10:FF:000024">
    <property type="entry name" value="Probable serine/threonine-protein kinase cot-1"/>
    <property type="match status" value="1"/>
</dbReference>
<protein>
    <recommendedName>
        <fullName evidence="1">non-specific serine/threonine protein kinase</fullName>
        <ecNumber evidence="1">2.7.11.1</ecNumber>
    </recommendedName>
</protein>
<evidence type="ECO:0000256" key="6">
    <source>
        <dbReference type="ARBA" id="ARBA00022777"/>
    </source>
</evidence>
<evidence type="ECO:0000256" key="3">
    <source>
        <dbReference type="ARBA" id="ARBA00022553"/>
    </source>
</evidence>
<evidence type="ECO:0000256" key="1">
    <source>
        <dbReference type="ARBA" id="ARBA00012513"/>
    </source>
</evidence>
<evidence type="ECO:0000256" key="4">
    <source>
        <dbReference type="ARBA" id="ARBA00022679"/>
    </source>
</evidence>
<dbReference type="InterPro" id="IPR017441">
    <property type="entry name" value="Protein_kinase_ATP_BS"/>
</dbReference>
<dbReference type="PROSITE" id="PS51285">
    <property type="entry name" value="AGC_KINASE_CTER"/>
    <property type="match status" value="1"/>
</dbReference>
<evidence type="ECO:0000259" key="13">
    <source>
        <dbReference type="PROSITE" id="PS51285"/>
    </source>
</evidence>
<evidence type="ECO:0000256" key="2">
    <source>
        <dbReference type="ARBA" id="ARBA00022527"/>
    </source>
</evidence>
<keyword evidence="4" id="KW-0808">Transferase</keyword>
<dbReference type="AlphaFoldDB" id="A0A9P7Z6U5"/>
<dbReference type="GO" id="GO:0005524">
    <property type="term" value="F:ATP binding"/>
    <property type="evidence" value="ECO:0007669"/>
    <property type="project" value="UniProtKB-UniRule"/>
</dbReference>
<dbReference type="EC" id="2.7.11.1" evidence="1"/>
<dbReference type="InterPro" id="IPR008271">
    <property type="entry name" value="Ser/Thr_kinase_AS"/>
</dbReference>
<evidence type="ECO:0000256" key="9">
    <source>
        <dbReference type="ARBA" id="ARBA00048679"/>
    </source>
</evidence>
<evidence type="ECO:0000256" key="5">
    <source>
        <dbReference type="ARBA" id="ARBA00022741"/>
    </source>
</evidence>
<keyword evidence="6 14" id="KW-0418">Kinase</keyword>
<keyword evidence="7 10" id="KW-0067">ATP-binding</keyword>
<keyword evidence="2 11" id="KW-0723">Serine/threonine-protein kinase</keyword>
<dbReference type="PROSITE" id="PS00107">
    <property type="entry name" value="PROTEIN_KINASE_ATP"/>
    <property type="match status" value="1"/>
</dbReference>
<feature type="domain" description="AGC-kinase C-terminal" evidence="13">
    <location>
        <begin position="385"/>
        <end position="455"/>
    </location>
</feature>
<dbReference type="GO" id="GO:0004674">
    <property type="term" value="F:protein serine/threonine kinase activity"/>
    <property type="evidence" value="ECO:0007669"/>
    <property type="project" value="UniProtKB-KW"/>
</dbReference>
<dbReference type="GO" id="GO:0007010">
    <property type="term" value="P:cytoskeleton organization"/>
    <property type="evidence" value="ECO:0007669"/>
    <property type="project" value="UniProtKB-ARBA"/>
</dbReference>
<organism evidence="14 15">
    <name type="scientific">Calycina marina</name>
    <dbReference type="NCBI Taxonomy" id="1763456"/>
    <lineage>
        <taxon>Eukaryota</taxon>
        <taxon>Fungi</taxon>
        <taxon>Dikarya</taxon>
        <taxon>Ascomycota</taxon>
        <taxon>Pezizomycotina</taxon>
        <taxon>Leotiomycetes</taxon>
        <taxon>Helotiales</taxon>
        <taxon>Pezizellaceae</taxon>
        <taxon>Calycina</taxon>
    </lineage>
</organism>
<dbReference type="SMART" id="SM00220">
    <property type="entry name" value="S_TKc"/>
    <property type="match status" value="1"/>
</dbReference>
<evidence type="ECO:0000313" key="14">
    <source>
        <dbReference type="EMBL" id="KAG9246474.1"/>
    </source>
</evidence>
<dbReference type="InterPro" id="IPR000719">
    <property type="entry name" value="Prot_kinase_dom"/>
</dbReference>
<dbReference type="PROSITE" id="PS00108">
    <property type="entry name" value="PROTEIN_KINASE_ST"/>
    <property type="match status" value="1"/>
</dbReference>
<evidence type="ECO:0000256" key="7">
    <source>
        <dbReference type="ARBA" id="ARBA00022840"/>
    </source>
</evidence>
<dbReference type="SUPFAM" id="SSF56112">
    <property type="entry name" value="Protein kinase-like (PK-like)"/>
    <property type="match status" value="1"/>
</dbReference>
<sequence length="455" mass="51750">MSSFQDCPSRDNGRYGPTILRRAATCQTGCKSYFKDSAERAKERRERFRACDRQLKKASTAEESLRIWSQSGLAEGSFLRQLRKKDRLNDFQPIQVIGQGGYGTVRIVRHKLTRKTFALKTMPKAKSIAWDQLIRVKTERDIMAQSSSEWVVMLFAAFQDAENLHLLMEYMPGGDLLGLLIKYDKFTEDITRFYIAELVLALEYMHGLGFIHRDIKPDNILIDTAGHLKLSDFGLSSTTSNRVPVLSTIGPTQDVNRTFSKEDLINLNMTSKELTNKRRQSRGTWAYSQVGTAEYIASEVCKGEAYSYGCDLWSMGAIMYECLAGCPPFSGNTQAEVFLKIVNWRTQLFITGDFTPTSESAVRSLLCDANDRLSIEQVKCHSFFRGVPWERLRDVWPPFSPRLKSDVDTSNFAVEDFDQSSVMNINSQTLVSDTKIGYETSADSLFIGYTFRRFE</sequence>
<dbReference type="Gene3D" id="1.10.510.10">
    <property type="entry name" value="Transferase(Phosphotransferase) domain 1"/>
    <property type="match status" value="2"/>
</dbReference>
<keyword evidence="5 10" id="KW-0547">Nucleotide-binding</keyword>
<evidence type="ECO:0000256" key="10">
    <source>
        <dbReference type="PROSITE-ProRule" id="PRU10141"/>
    </source>
</evidence>
<dbReference type="PROSITE" id="PS50011">
    <property type="entry name" value="PROTEIN_KINASE_DOM"/>
    <property type="match status" value="1"/>
</dbReference>
<dbReference type="Proteomes" id="UP000887226">
    <property type="component" value="Unassembled WGS sequence"/>
</dbReference>
<comment type="similarity">
    <text evidence="11">Belongs to the protein kinase superfamily.</text>
</comment>
<reference evidence="14" key="1">
    <citation type="journal article" date="2021" name="IMA Fungus">
        <title>Genomic characterization of three marine fungi, including Emericellopsis atlantica sp. nov. with signatures of a generalist lifestyle and marine biomass degradation.</title>
        <authorList>
            <person name="Hagestad O.C."/>
            <person name="Hou L."/>
            <person name="Andersen J.H."/>
            <person name="Hansen E.H."/>
            <person name="Altermark B."/>
            <person name="Li C."/>
            <person name="Kuhnert E."/>
            <person name="Cox R.J."/>
            <person name="Crous P.W."/>
            <person name="Spatafora J.W."/>
            <person name="Lail K."/>
            <person name="Amirebrahimi M."/>
            <person name="Lipzen A."/>
            <person name="Pangilinan J."/>
            <person name="Andreopoulos W."/>
            <person name="Hayes R.D."/>
            <person name="Ng V."/>
            <person name="Grigoriev I.V."/>
            <person name="Jackson S.A."/>
            <person name="Sutton T.D.S."/>
            <person name="Dobson A.D.W."/>
            <person name="Rama T."/>
        </authorList>
    </citation>
    <scope>NUCLEOTIDE SEQUENCE</scope>
    <source>
        <strain evidence="14">TRa3180A</strain>
    </source>
</reference>
<dbReference type="InterPro" id="IPR011009">
    <property type="entry name" value="Kinase-like_dom_sf"/>
</dbReference>
<dbReference type="SMART" id="SM00133">
    <property type="entry name" value="S_TK_X"/>
    <property type="match status" value="1"/>
</dbReference>
<feature type="domain" description="Protein kinase" evidence="12">
    <location>
        <begin position="91"/>
        <end position="384"/>
    </location>
</feature>
<feature type="binding site" evidence="10">
    <location>
        <position position="120"/>
    </location>
    <ligand>
        <name>ATP</name>
        <dbReference type="ChEBI" id="CHEBI:30616"/>
    </ligand>
</feature>
<keyword evidence="3" id="KW-0597">Phosphoprotein</keyword>
<name>A0A9P7Z6U5_9HELO</name>
<dbReference type="PANTHER" id="PTHR24356:SF184">
    <property type="entry name" value="SERINE_THREONINE-PROTEIN KINASE TRICORNERED"/>
    <property type="match status" value="1"/>
</dbReference>
<comment type="catalytic activity">
    <reaction evidence="8">
        <text>L-threonyl-[protein] + ATP = O-phospho-L-threonyl-[protein] + ADP + H(+)</text>
        <dbReference type="Rhea" id="RHEA:46608"/>
        <dbReference type="Rhea" id="RHEA-COMP:11060"/>
        <dbReference type="Rhea" id="RHEA-COMP:11605"/>
        <dbReference type="ChEBI" id="CHEBI:15378"/>
        <dbReference type="ChEBI" id="CHEBI:30013"/>
        <dbReference type="ChEBI" id="CHEBI:30616"/>
        <dbReference type="ChEBI" id="CHEBI:61977"/>
        <dbReference type="ChEBI" id="CHEBI:456216"/>
        <dbReference type="EC" id="2.7.11.1"/>
    </reaction>
</comment>
<dbReference type="PANTHER" id="PTHR24356">
    <property type="entry name" value="SERINE/THREONINE-PROTEIN KINASE"/>
    <property type="match status" value="1"/>
</dbReference>
<comment type="caution">
    <text evidence="14">The sequence shown here is derived from an EMBL/GenBank/DDBJ whole genome shotgun (WGS) entry which is preliminary data.</text>
</comment>
<dbReference type="GO" id="GO:0035556">
    <property type="term" value="P:intracellular signal transduction"/>
    <property type="evidence" value="ECO:0007669"/>
    <property type="project" value="TreeGrafter"/>
</dbReference>
<dbReference type="InterPro" id="IPR000961">
    <property type="entry name" value="AGC-kinase_C"/>
</dbReference>
<dbReference type="InterPro" id="IPR050236">
    <property type="entry name" value="Ser_Thr_kinase_AGC"/>
</dbReference>
<proteinExistence type="inferred from homology"/>
<dbReference type="Gene3D" id="3.30.200.20">
    <property type="entry name" value="Phosphorylase Kinase, domain 1"/>
    <property type="match status" value="2"/>
</dbReference>
<evidence type="ECO:0000259" key="12">
    <source>
        <dbReference type="PROSITE" id="PS50011"/>
    </source>
</evidence>
<evidence type="ECO:0000256" key="8">
    <source>
        <dbReference type="ARBA" id="ARBA00047899"/>
    </source>
</evidence>
<gene>
    <name evidence="14" type="ORF">BJ878DRAFT_416910</name>
</gene>
<dbReference type="Pfam" id="PF00069">
    <property type="entry name" value="Pkinase"/>
    <property type="match status" value="2"/>
</dbReference>
<evidence type="ECO:0000256" key="11">
    <source>
        <dbReference type="RuleBase" id="RU000304"/>
    </source>
</evidence>